<reference evidence="2 3" key="1">
    <citation type="journal article" date="2016" name="Nat. Commun.">
        <title>Thousands of microbial genomes shed light on interconnected biogeochemical processes in an aquifer system.</title>
        <authorList>
            <person name="Anantharaman K."/>
            <person name="Brown C.T."/>
            <person name="Hug L.A."/>
            <person name="Sharon I."/>
            <person name="Castelle C.J."/>
            <person name="Probst A.J."/>
            <person name="Thomas B.C."/>
            <person name="Singh A."/>
            <person name="Wilkins M.J."/>
            <person name="Karaoz U."/>
            <person name="Brodie E.L."/>
            <person name="Williams K.H."/>
            <person name="Hubbard S.S."/>
            <person name="Banfield J.F."/>
        </authorList>
    </citation>
    <scope>NUCLEOTIDE SEQUENCE [LARGE SCALE GENOMIC DNA]</scope>
</reference>
<name>A0A1F5NPM5_9BACT</name>
<dbReference type="SUPFAM" id="SSF50156">
    <property type="entry name" value="PDZ domain-like"/>
    <property type="match status" value="1"/>
</dbReference>
<organism evidence="2 3">
    <name type="scientific">Candidatus Doudnabacteria bacterium RIFCSPHIGHO2_01_FULL_46_14</name>
    <dbReference type="NCBI Taxonomy" id="1817824"/>
    <lineage>
        <taxon>Bacteria</taxon>
        <taxon>Candidatus Doudnaibacteriota</taxon>
    </lineage>
</organism>
<dbReference type="Gene3D" id="2.30.42.10">
    <property type="match status" value="1"/>
</dbReference>
<dbReference type="InterPro" id="IPR036034">
    <property type="entry name" value="PDZ_sf"/>
</dbReference>
<dbReference type="InterPro" id="IPR009003">
    <property type="entry name" value="Peptidase_S1_PA"/>
</dbReference>
<dbReference type="InterPro" id="IPR001478">
    <property type="entry name" value="PDZ"/>
</dbReference>
<proteinExistence type="predicted"/>
<dbReference type="Proteomes" id="UP000176864">
    <property type="component" value="Unassembled WGS sequence"/>
</dbReference>
<feature type="domain" description="PDZ" evidence="1">
    <location>
        <begin position="298"/>
        <end position="348"/>
    </location>
</feature>
<dbReference type="Pfam" id="PF13365">
    <property type="entry name" value="Trypsin_2"/>
    <property type="match status" value="1"/>
</dbReference>
<protein>
    <recommendedName>
        <fullName evidence="1">PDZ domain-containing protein</fullName>
    </recommendedName>
</protein>
<accession>A0A1F5NPM5</accession>
<dbReference type="EMBL" id="MFEK01000001">
    <property type="protein sequence ID" value="OGE79523.1"/>
    <property type="molecule type" value="Genomic_DNA"/>
</dbReference>
<evidence type="ECO:0000313" key="3">
    <source>
        <dbReference type="Proteomes" id="UP000176864"/>
    </source>
</evidence>
<dbReference type="Gene3D" id="2.40.10.120">
    <property type="match status" value="1"/>
</dbReference>
<dbReference type="Pfam" id="PF13180">
    <property type="entry name" value="PDZ_2"/>
    <property type="match status" value="1"/>
</dbReference>
<dbReference type="AlphaFoldDB" id="A0A1F5NPM5"/>
<comment type="caution">
    <text evidence="2">The sequence shown here is derived from an EMBL/GenBank/DDBJ whole genome shotgun (WGS) entry which is preliminary data.</text>
</comment>
<dbReference type="STRING" id="1817824.A2751_00295"/>
<evidence type="ECO:0000259" key="1">
    <source>
        <dbReference type="Pfam" id="PF13180"/>
    </source>
</evidence>
<evidence type="ECO:0000313" key="2">
    <source>
        <dbReference type="EMBL" id="OGE79523.1"/>
    </source>
</evidence>
<gene>
    <name evidence="2" type="ORF">A2751_00295</name>
</gene>
<sequence length="348" mass="37893">MDKQIRIKKLMLLVALFIIGSGVGSIIFQRFVLPPLSALPLLRNVKILDSETPIIITRREEIRIDAGVNIQEVLSRAKGALVKIYERTNVLSGVIVTNDGLIVAPSAGLKSGAKLTVVSSNGTPLDGIVAFTDELSGLAFLKIQAKDLPVLNEARSVNKNPGEALFALSLEESLNVSVRSVLLHTRSAAEPSISRVHDLFRFNAGLVLDPTLPSTAAGSVIVDKDGSLVGFVVNGKDPQVIRTEDLKIALSKFLESGDKQIIWPRLAVNYLIIAPSQARILELPAKHGVVLRQGTQILQAGDFIYQVDGRDISLEEGFEQMLFAKKPGEKVKFKLLRQGKQQEIEINL</sequence>
<dbReference type="SUPFAM" id="SSF50494">
    <property type="entry name" value="Trypsin-like serine proteases"/>
    <property type="match status" value="1"/>
</dbReference>